<dbReference type="EMBL" id="JBFSHR010000021">
    <property type="protein sequence ID" value="MEX6429657.1"/>
    <property type="molecule type" value="Genomic_DNA"/>
</dbReference>
<dbReference type="SUPFAM" id="SSF50249">
    <property type="entry name" value="Nucleic acid-binding proteins"/>
    <property type="match status" value="1"/>
</dbReference>
<dbReference type="Pfam" id="PF00436">
    <property type="entry name" value="SSB"/>
    <property type="match status" value="1"/>
</dbReference>
<evidence type="ECO:0000313" key="5">
    <source>
        <dbReference type="EMBL" id="MEX6429657.1"/>
    </source>
</evidence>
<dbReference type="NCBIfam" id="TIGR00621">
    <property type="entry name" value="ssb"/>
    <property type="match status" value="1"/>
</dbReference>
<comment type="caution">
    <text evidence="2">Lacks conserved residue(s) required for the propagation of feature annotation.</text>
</comment>
<comment type="subunit">
    <text evidence="2">Homotetramer.</text>
</comment>
<evidence type="ECO:0000256" key="1">
    <source>
        <dbReference type="ARBA" id="ARBA00023125"/>
    </source>
</evidence>
<dbReference type="PANTHER" id="PTHR10302">
    <property type="entry name" value="SINGLE-STRANDED DNA-BINDING PROTEIN"/>
    <property type="match status" value="1"/>
</dbReference>
<dbReference type="Gene3D" id="2.40.50.140">
    <property type="entry name" value="Nucleic acid-binding proteins"/>
    <property type="match status" value="1"/>
</dbReference>
<evidence type="ECO:0000313" key="6">
    <source>
        <dbReference type="Proteomes" id="UP001560267"/>
    </source>
</evidence>
<dbReference type="RefSeq" id="WP_298387816.1">
    <property type="nucleotide sequence ID" value="NZ_JBFSHR010000021.1"/>
</dbReference>
<dbReference type="PANTHER" id="PTHR10302:SF27">
    <property type="entry name" value="SINGLE-STRANDED DNA-BINDING PROTEIN"/>
    <property type="match status" value="1"/>
</dbReference>
<sequence length="153" mass="16980">MSAGNTVTLIGNLTKEPELRFTSQGLAQTTFSIAVNRRRMNQQTQDWEESTSFFEVVCWRELAENVAESLEKGSRAVVTGRLEQRTWETPDGDKRSKIQVIADEVGPSLRWATAQVTKADRRTGSPDGAGRNVAQASVPEPSIGSFNYDEEPF</sequence>
<dbReference type="InterPro" id="IPR000424">
    <property type="entry name" value="Primosome_PriB/ssb"/>
</dbReference>
<organism evidence="5 6">
    <name type="scientific">Ferrimicrobium acidiphilum</name>
    <dbReference type="NCBI Taxonomy" id="121039"/>
    <lineage>
        <taxon>Bacteria</taxon>
        <taxon>Bacillati</taxon>
        <taxon>Actinomycetota</taxon>
        <taxon>Acidimicrobiia</taxon>
        <taxon>Acidimicrobiales</taxon>
        <taxon>Acidimicrobiaceae</taxon>
        <taxon>Ferrimicrobium</taxon>
    </lineage>
</organism>
<dbReference type="InterPro" id="IPR011344">
    <property type="entry name" value="ssDNA-bd"/>
</dbReference>
<evidence type="ECO:0000256" key="3">
    <source>
        <dbReference type="RuleBase" id="RU000524"/>
    </source>
</evidence>
<evidence type="ECO:0000256" key="2">
    <source>
        <dbReference type="HAMAP-Rule" id="MF_00984"/>
    </source>
</evidence>
<reference evidence="5 6" key="1">
    <citation type="submission" date="2024-07" db="EMBL/GenBank/DDBJ databases">
        <title>Draft Genome Sequence of Ferrimicrobium acidiphilum Strain YE2023, Isolated from a Pulp of Bioleach Reactor.</title>
        <authorList>
            <person name="Elkina Y.A."/>
            <person name="Bulaeva A.G."/>
            <person name="Beletsky A.V."/>
            <person name="Mardanov A.V."/>
        </authorList>
    </citation>
    <scope>NUCLEOTIDE SEQUENCE [LARGE SCALE GENOMIC DNA]</scope>
    <source>
        <strain evidence="5 6">YE2023</strain>
    </source>
</reference>
<proteinExistence type="inferred from homology"/>
<dbReference type="InterPro" id="IPR012340">
    <property type="entry name" value="NA-bd_OB-fold"/>
</dbReference>
<dbReference type="GO" id="GO:0003677">
    <property type="term" value="F:DNA binding"/>
    <property type="evidence" value="ECO:0007669"/>
    <property type="project" value="UniProtKB-KW"/>
</dbReference>
<keyword evidence="1 2" id="KW-0238">DNA-binding</keyword>
<feature type="region of interest" description="Disordered" evidence="4">
    <location>
        <begin position="115"/>
        <end position="153"/>
    </location>
</feature>
<name>A0ABV3Y275_9ACTN</name>
<comment type="caution">
    <text evidence="5">The sequence shown here is derived from an EMBL/GenBank/DDBJ whole genome shotgun (WGS) entry which is preliminary data.</text>
</comment>
<dbReference type="PROSITE" id="PS50935">
    <property type="entry name" value="SSB"/>
    <property type="match status" value="1"/>
</dbReference>
<accession>A0ABV3Y275</accession>
<gene>
    <name evidence="5" type="primary">ssb</name>
    <name evidence="5" type="ORF">AB6A68_07360</name>
</gene>
<dbReference type="Proteomes" id="UP001560267">
    <property type="component" value="Unassembled WGS sequence"/>
</dbReference>
<keyword evidence="6" id="KW-1185">Reference proteome</keyword>
<evidence type="ECO:0000256" key="4">
    <source>
        <dbReference type="SAM" id="MobiDB-lite"/>
    </source>
</evidence>
<dbReference type="CDD" id="cd04496">
    <property type="entry name" value="SSB_OBF"/>
    <property type="match status" value="1"/>
</dbReference>
<protein>
    <recommendedName>
        <fullName evidence="2 3">Single-stranded DNA-binding protein</fullName>
        <shortName evidence="2">SSB</shortName>
    </recommendedName>
</protein>
<dbReference type="HAMAP" id="MF_00984">
    <property type="entry name" value="SSB"/>
    <property type="match status" value="1"/>
</dbReference>